<evidence type="ECO:0000313" key="7">
    <source>
        <dbReference type="Proteomes" id="UP000317835"/>
    </source>
</evidence>
<dbReference type="GO" id="GO:0016020">
    <property type="term" value="C:membrane"/>
    <property type="evidence" value="ECO:0007669"/>
    <property type="project" value="UniProtKB-SubCell"/>
</dbReference>
<dbReference type="KEGG" id="tpla:ElP_00040"/>
<keyword evidence="4" id="KW-1133">Transmembrane helix</keyword>
<keyword evidence="3" id="KW-0812">Transmembrane</keyword>
<dbReference type="EMBL" id="CP036426">
    <property type="protein sequence ID" value="QDV32181.1"/>
    <property type="molecule type" value="Genomic_DNA"/>
</dbReference>
<dbReference type="Proteomes" id="UP000317835">
    <property type="component" value="Chromosome"/>
</dbReference>
<dbReference type="RefSeq" id="WP_197446596.1">
    <property type="nucleotide sequence ID" value="NZ_CP036426.1"/>
</dbReference>
<dbReference type="InterPro" id="IPR001204">
    <property type="entry name" value="Phos_transporter"/>
</dbReference>
<dbReference type="Pfam" id="PF01384">
    <property type="entry name" value="PHO4"/>
    <property type="match status" value="1"/>
</dbReference>
<gene>
    <name evidence="6" type="ORF">ElP_00040</name>
</gene>
<sequence>MPLWILALGGVGIAAGAASLDHRVTRTRSERVARIDSSRGFRVDSDAASGVVLASSLGLRAGTTHAATGGIVGSGLRERGEVD</sequence>
<evidence type="ECO:0000256" key="4">
    <source>
        <dbReference type="ARBA" id="ARBA00022989"/>
    </source>
</evidence>
<dbReference type="PANTHER" id="PTHR11101:SF80">
    <property type="entry name" value="PHOSPHATE TRANSPORTER"/>
    <property type="match status" value="1"/>
</dbReference>
<comment type="subcellular location">
    <subcellularLocation>
        <location evidence="1">Membrane</location>
        <topology evidence="1">Multi-pass membrane protein</topology>
    </subcellularLocation>
</comment>
<keyword evidence="2" id="KW-0813">Transport</keyword>
<evidence type="ECO:0000313" key="6">
    <source>
        <dbReference type="EMBL" id="QDV32181.1"/>
    </source>
</evidence>
<evidence type="ECO:0000256" key="5">
    <source>
        <dbReference type="ARBA" id="ARBA00023136"/>
    </source>
</evidence>
<dbReference type="AlphaFoldDB" id="A0A518GUC9"/>
<proteinExistence type="predicted"/>
<dbReference type="GO" id="GO:0005315">
    <property type="term" value="F:phosphate transmembrane transporter activity"/>
    <property type="evidence" value="ECO:0007669"/>
    <property type="project" value="InterPro"/>
</dbReference>
<protein>
    <submittedName>
        <fullName evidence="6">Phosphate transporter family protein</fullName>
    </submittedName>
</protein>
<evidence type="ECO:0000256" key="1">
    <source>
        <dbReference type="ARBA" id="ARBA00004141"/>
    </source>
</evidence>
<keyword evidence="7" id="KW-1185">Reference proteome</keyword>
<reference evidence="6 7" key="1">
    <citation type="submission" date="2019-02" db="EMBL/GenBank/DDBJ databases">
        <title>Deep-cultivation of Planctomycetes and their phenomic and genomic characterization uncovers novel biology.</title>
        <authorList>
            <person name="Wiegand S."/>
            <person name="Jogler M."/>
            <person name="Boedeker C."/>
            <person name="Pinto D."/>
            <person name="Vollmers J."/>
            <person name="Rivas-Marin E."/>
            <person name="Kohn T."/>
            <person name="Peeters S.H."/>
            <person name="Heuer A."/>
            <person name="Rast P."/>
            <person name="Oberbeckmann S."/>
            <person name="Bunk B."/>
            <person name="Jeske O."/>
            <person name="Meyerdierks A."/>
            <person name="Storesund J.E."/>
            <person name="Kallscheuer N."/>
            <person name="Luecker S."/>
            <person name="Lage O.M."/>
            <person name="Pohl T."/>
            <person name="Merkel B.J."/>
            <person name="Hornburger P."/>
            <person name="Mueller R.-W."/>
            <person name="Bruemmer F."/>
            <person name="Labrenz M."/>
            <person name="Spormann A.M."/>
            <person name="Op den Camp H."/>
            <person name="Overmann J."/>
            <person name="Amann R."/>
            <person name="Jetten M.S.M."/>
            <person name="Mascher T."/>
            <person name="Medema M.H."/>
            <person name="Devos D.P."/>
            <person name="Kaster A.-K."/>
            <person name="Ovreas L."/>
            <person name="Rohde M."/>
            <person name="Galperin M.Y."/>
            <person name="Jogler C."/>
        </authorList>
    </citation>
    <scope>NUCLEOTIDE SEQUENCE [LARGE SCALE GENOMIC DNA]</scope>
    <source>
        <strain evidence="6 7">ElP</strain>
    </source>
</reference>
<organism evidence="6 7">
    <name type="scientific">Tautonia plasticadhaerens</name>
    <dbReference type="NCBI Taxonomy" id="2527974"/>
    <lineage>
        <taxon>Bacteria</taxon>
        <taxon>Pseudomonadati</taxon>
        <taxon>Planctomycetota</taxon>
        <taxon>Planctomycetia</taxon>
        <taxon>Isosphaerales</taxon>
        <taxon>Isosphaeraceae</taxon>
        <taxon>Tautonia</taxon>
    </lineage>
</organism>
<name>A0A518GUC9_9BACT</name>
<accession>A0A518GUC9</accession>
<dbReference type="PANTHER" id="PTHR11101">
    <property type="entry name" value="PHOSPHATE TRANSPORTER"/>
    <property type="match status" value="1"/>
</dbReference>
<evidence type="ECO:0000256" key="2">
    <source>
        <dbReference type="ARBA" id="ARBA00022448"/>
    </source>
</evidence>
<evidence type="ECO:0000256" key="3">
    <source>
        <dbReference type="ARBA" id="ARBA00022692"/>
    </source>
</evidence>
<keyword evidence="5" id="KW-0472">Membrane</keyword>
<dbReference type="GO" id="GO:0035435">
    <property type="term" value="P:phosphate ion transmembrane transport"/>
    <property type="evidence" value="ECO:0007669"/>
    <property type="project" value="TreeGrafter"/>
</dbReference>